<dbReference type="GO" id="GO:0005840">
    <property type="term" value="C:ribosome"/>
    <property type="evidence" value="ECO:0007669"/>
    <property type="project" value="UniProtKB-KW"/>
</dbReference>
<dbReference type="InterPro" id="IPR042105">
    <property type="entry name" value="Ribosomal_bL31_sf"/>
</dbReference>
<dbReference type="GO" id="GO:0019843">
    <property type="term" value="F:rRNA binding"/>
    <property type="evidence" value="ECO:0007669"/>
    <property type="project" value="UniProtKB-KW"/>
</dbReference>
<gene>
    <name evidence="7" type="primary">rpmE</name>
    <name evidence="8" type="ORF">UY83_C0010G0016</name>
</gene>
<evidence type="ECO:0000256" key="4">
    <source>
        <dbReference type="ARBA" id="ARBA00022980"/>
    </source>
</evidence>
<dbReference type="Pfam" id="PF01197">
    <property type="entry name" value="Ribosomal_L31"/>
    <property type="match status" value="1"/>
</dbReference>
<dbReference type="GO" id="GO:0046872">
    <property type="term" value="F:metal ion binding"/>
    <property type="evidence" value="ECO:0007669"/>
    <property type="project" value="UniProtKB-KW"/>
</dbReference>
<evidence type="ECO:0000256" key="6">
    <source>
        <dbReference type="ARBA" id="ARBA00035687"/>
    </source>
</evidence>
<dbReference type="Proteomes" id="UP000034740">
    <property type="component" value="Unassembled WGS sequence"/>
</dbReference>
<dbReference type="NCBIfam" id="NF001809">
    <property type="entry name" value="PRK00528.1"/>
    <property type="match status" value="1"/>
</dbReference>
<comment type="cofactor">
    <cofactor evidence="7">
        <name>Zn(2+)</name>
        <dbReference type="ChEBI" id="CHEBI:29105"/>
    </cofactor>
    <text evidence="7">Binds 1 zinc ion per subunit.</text>
</comment>
<keyword evidence="4 7" id="KW-0689">Ribosomal protein</keyword>
<dbReference type="PROSITE" id="PS01143">
    <property type="entry name" value="RIBOSOMAL_L31"/>
    <property type="match status" value="1"/>
</dbReference>
<dbReference type="PANTHER" id="PTHR33280">
    <property type="entry name" value="50S RIBOSOMAL PROTEIN L31, CHLOROPLASTIC"/>
    <property type="match status" value="1"/>
</dbReference>
<keyword evidence="2 7" id="KW-0699">rRNA-binding</keyword>
<comment type="subunit">
    <text evidence="7">Part of the 50S ribosomal subunit.</text>
</comment>
<evidence type="ECO:0000256" key="1">
    <source>
        <dbReference type="ARBA" id="ARBA00009296"/>
    </source>
</evidence>
<keyword evidence="3 7" id="KW-0694">RNA-binding</keyword>
<comment type="similarity">
    <text evidence="1 7">Belongs to the bacterial ribosomal protein bL31 family. Type A subfamily.</text>
</comment>
<organism evidence="8 9">
    <name type="scientific">Candidatus Adlerbacteria bacterium GW2011_GWA1_54_10</name>
    <dbReference type="NCBI Taxonomy" id="1618605"/>
    <lineage>
        <taxon>Bacteria</taxon>
        <taxon>Candidatus Adleribacteriota</taxon>
    </lineage>
</organism>
<evidence type="ECO:0000256" key="2">
    <source>
        <dbReference type="ARBA" id="ARBA00022730"/>
    </source>
</evidence>
<dbReference type="SUPFAM" id="SSF143800">
    <property type="entry name" value="L28p-like"/>
    <property type="match status" value="1"/>
</dbReference>
<comment type="caution">
    <text evidence="8">The sequence shown here is derived from an EMBL/GenBank/DDBJ whole genome shotgun (WGS) entry which is preliminary data.</text>
</comment>
<dbReference type="InterPro" id="IPR027491">
    <property type="entry name" value="Ribosomal_bL31_A"/>
</dbReference>
<dbReference type="NCBIfam" id="NF000612">
    <property type="entry name" value="PRK00019.1"/>
    <property type="match status" value="1"/>
</dbReference>
<feature type="binding site" evidence="7">
    <location>
        <position position="19"/>
    </location>
    <ligand>
        <name>Zn(2+)</name>
        <dbReference type="ChEBI" id="CHEBI:29105"/>
    </ligand>
</feature>
<dbReference type="GO" id="GO:1990904">
    <property type="term" value="C:ribonucleoprotein complex"/>
    <property type="evidence" value="ECO:0007669"/>
    <property type="project" value="UniProtKB-KW"/>
</dbReference>
<proteinExistence type="inferred from homology"/>
<dbReference type="HAMAP" id="MF_00501">
    <property type="entry name" value="Ribosomal_bL31_1"/>
    <property type="match status" value="1"/>
</dbReference>
<dbReference type="PRINTS" id="PR01249">
    <property type="entry name" value="RIBOSOMALL31"/>
</dbReference>
<dbReference type="InterPro" id="IPR034704">
    <property type="entry name" value="Ribosomal_bL28/bL31-like_sf"/>
</dbReference>
<dbReference type="GO" id="GO:0006412">
    <property type="term" value="P:translation"/>
    <property type="evidence" value="ECO:0007669"/>
    <property type="project" value="UniProtKB-UniRule"/>
</dbReference>
<dbReference type="GO" id="GO:0003735">
    <property type="term" value="F:structural constituent of ribosome"/>
    <property type="evidence" value="ECO:0007669"/>
    <property type="project" value="InterPro"/>
</dbReference>
<evidence type="ECO:0000256" key="7">
    <source>
        <dbReference type="HAMAP-Rule" id="MF_00501"/>
    </source>
</evidence>
<feature type="binding site" evidence="7">
    <location>
        <position position="40"/>
    </location>
    <ligand>
        <name>Zn(2+)</name>
        <dbReference type="ChEBI" id="CHEBI:29105"/>
    </ligand>
</feature>
<evidence type="ECO:0000256" key="5">
    <source>
        <dbReference type="ARBA" id="ARBA00023274"/>
    </source>
</evidence>
<dbReference type="AlphaFoldDB" id="A0A0G1XVW6"/>
<feature type="binding site" evidence="7">
    <location>
        <position position="17"/>
    </location>
    <ligand>
        <name>Zn(2+)</name>
        <dbReference type="ChEBI" id="CHEBI:29105"/>
    </ligand>
</feature>
<reference evidence="8 9" key="1">
    <citation type="journal article" date="2015" name="Nature">
        <title>rRNA introns, odd ribosomes, and small enigmatic genomes across a large radiation of phyla.</title>
        <authorList>
            <person name="Brown C.T."/>
            <person name="Hug L.A."/>
            <person name="Thomas B.C."/>
            <person name="Sharon I."/>
            <person name="Castelle C.J."/>
            <person name="Singh A."/>
            <person name="Wilkins M.J."/>
            <person name="Williams K.H."/>
            <person name="Banfield J.F."/>
        </authorList>
    </citation>
    <scope>NUCLEOTIDE SEQUENCE [LARGE SCALE GENOMIC DNA]</scope>
</reference>
<protein>
    <recommendedName>
        <fullName evidence="6 7">Large ribosomal subunit protein bL31</fullName>
    </recommendedName>
</protein>
<name>A0A0G1XVW6_9BACT</name>
<dbReference type="InterPro" id="IPR002150">
    <property type="entry name" value="Ribosomal_bL31"/>
</dbReference>
<dbReference type="Gene3D" id="4.10.830.30">
    <property type="entry name" value="Ribosomal protein L31"/>
    <property type="match status" value="1"/>
</dbReference>
<keyword evidence="5 7" id="KW-0687">Ribonucleoprotein</keyword>
<keyword evidence="7" id="KW-0479">Metal-binding</keyword>
<dbReference type="NCBIfam" id="TIGR00105">
    <property type="entry name" value="L31"/>
    <property type="match status" value="1"/>
</dbReference>
<dbReference type="PANTHER" id="PTHR33280:SF1">
    <property type="entry name" value="LARGE RIBOSOMAL SUBUNIT PROTEIN BL31C"/>
    <property type="match status" value="1"/>
</dbReference>
<accession>A0A0G1XVW6</accession>
<keyword evidence="7" id="KW-0862">Zinc</keyword>
<evidence type="ECO:0000256" key="3">
    <source>
        <dbReference type="ARBA" id="ARBA00022884"/>
    </source>
</evidence>
<comment type="function">
    <text evidence="7">Binds the 23S rRNA.</text>
</comment>
<dbReference type="PATRIC" id="fig|1618605.3.peg.589"/>
<evidence type="ECO:0000313" key="8">
    <source>
        <dbReference type="EMBL" id="KKW35348.1"/>
    </source>
</evidence>
<dbReference type="EMBL" id="LCRO01000010">
    <property type="protein sequence ID" value="KKW35348.1"/>
    <property type="molecule type" value="Genomic_DNA"/>
</dbReference>
<sequence>MKKNTHPQYFPEAKVTCACGNSFTVGSTKEKIEVEICSACHPFYTGTEKILDAAGRVEKFKARRAKSIKAKVK</sequence>
<feature type="binding site" evidence="7">
    <location>
        <position position="37"/>
    </location>
    <ligand>
        <name>Zn(2+)</name>
        <dbReference type="ChEBI" id="CHEBI:29105"/>
    </ligand>
</feature>
<evidence type="ECO:0000313" key="9">
    <source>
        <dbReference type="Proteomes" id="UP000034740"/>
    </source>
</evidence>